<keyword evidence="2" id="KW-1185">Reference proteome</keyword>
<dbReference type="Proteomes" id="UP000033220">
    <property type="component" value="Chromosome DSM 122"/>
</dbReference>
<dbReference type="eggNOG" id="ENOG502Z7UM">
    <property type="taxonomic scope" value="Bacteria"/>
</dbReference>
<dbReference type="STRING" id="1150469.RSPPHO_02097"/>
<organism evidence="1 2">
    <name type="scientific">Pararhodospirillum photometricum DSM 122</name>
    <dbReference type="NCBI Taxonomy" id="1150469"/>
    <lineage>
        <taxon>Bacteria</taxon>
        <taxon>Pseudomonadati</taxon>
        <taxon>Pseudomonadota</taxon>
        <taxon>Alphaproteobacteria</taxon>
        <taxon>Rhodospirillales</taxon>
        <taxon>Rhodospirillaceae</taxon>
        <taxon>Pararhodospirillum</taxon>
    </lineage>
</organism>
<proteinExistence type="predicted"/>
<protein>
    <submittedName>
        <fullName evidence="1">Uncharacterized protein</fullName>
    </submittedName>
</protein>
<dbReference type="RefSeq" id="WP_014415357.1">
    <property type="nucleotide sequence ID" value="NC_017059.1"/>
</dbReference>
<evidence type="ECO:0000313" key="2">
    <source>
        <dbReference type="Proteomes" id="UP000033220"/>
    </source>
</evidence>
<dbReference type="Pfam" id="PF26611">
    <property type="entry name" value="MAD7"/>
    <property type="match status" value="1"/>
</dbReference>
<dbReference type="PATRIC" id="fig|1150469.3.peg.2362"/>
<gene>
    <name evidence="1" type="ORF">RSPPHO_02097</name>
</gene>
<dbReference type="HOGENOM" id="CLU_526628_0_0_5"/>
<dbReference type="InterPro" id="IPR058120">
    <property type="entry name" value="MADS7"/>
</dbReference>
<evidence type="ECO:0000313" key="1">
    <source>
        <dbReference type="EMBL" id="CCG08723.1"/>
    </source>
</evidence>
<sequence>MHKTLVDALDIPDEVDAKVDIWLEQQIWGHRFYNDQTPWLLLLEALGVMSSRHRDKNWDRIFPGPSDKHETMSYSMLSRRLLRQILFCDRHIDEIADRQAASDAAMWNTWFERLGPDKDRFVHLRDRFTKFGSFRNAVALLRSCEIEPERHRRPTSRHLAPRGQAMLSADYGEGSSGESINKDRRFFSRGGELLYLMLNRSGLTDELEGLVDARLLSSGSRWNKLAQVLEPVNDAAKGVTFENIGYLPPPSHPCYRTLAEDWVHLLSLKALPDDNLPEPLMRLSGLAVVRFIIDRAAETLGIDRPAIPVDMVNSETVGVQKLSKDAFARHRDMTRKAIEKVVDDLVASDDWQGAAREQNPTAAAIKLSRHRFGFPSDRDSGGLIFQTLPQAIKKEALDNHEMHLGRVIGFYAEQIGLAVSRKGSGRWYATSDGLLEALVLANVTTPMEFETFLETLFGRYGMIIGSEVGQRAYKSVNYEHLKANQKCLEERLRVLGLLKRLSDDCAFVVNPFWI</sequence>
<dbReference type="KEGG" id="rpm:RSPPHO_02097"/>
<name>H6SL58_PARPM</name>
<accession>H6SL58</accession>
<dbReference type="AlphaFoldDB" id="H6SL58"/>
<reference evidence="1 2" key="1">
    <citation type="submission" date="2012-02" db="EMBL/GenBank/DDBJ databases">
        <title>Shotgun genome sequence of Phaeospirillum photometricum DSM 122.</title>
        <authorList>
            <person name="Duquesne K."/>
            <person name="Sturgis J."/>
        </authorList>
    </citation>
    <scope>NUCLEOTIDE SEQUENCE [LARGE SCALE GENOMIC DNA]</scope>
    <source>
        <strain evidence="2">DSM122</strain>
    </source>
</reference>
<dbReference type="OrthoDB" id="1550253at2"/>
<dbReference type="EMBL" id="HE663493">
    <property type="protein sequence ID" value="CCG08723.1"/>
    <property type="molecule type" value="Genomic_DNA"/>
</dbReference>